<keyword evidence="5 6" id="KW-0012">Acyltransferase</keyword>
<dbReference type="GO" id="GO:0005737">
    <property type="term" value="C:cytoplasm"/>
    <property type="evidence" value="ECO:0007669"/>
    <property type="project" value="TreeGrafter"/>
</dbReference>
<protein>
    <recommendedName>
        <fullName evidence="6">Dihydrolipoamide acetyltransferase component of pyruvate dehydrogenase complex</fullName>
        <ecNumber evidence="6">2.3.1.-</ecNumber>
    </recommendedName>
</protein>
<dbReference type="SUPFAM" id="SSF47005">
    <property type="entry name" value="Peripheral subunit-binding domain of 2-oxo acid dehydrogenase complex"/>
    <property type="match status" value="1"/>
</dbReference>
<dbReference type="HOGENOM" id="CLU_016733_10_0_11"/>
<dbReference type="InterPro" id="IPR004167">
    <property type="entry name" value="PSBD"/>
</dbReference>
<dbReference type="Gene3D" id="3.30.559.10">
    <property type="entry name" value="Chloramphenicol acetyltransferase-like domain"/>
    <property type="match status" value="1"/>
</dbReference>
<dbReference type="PROSITE" id="PS51826">
    <property type="entry name" value="PSBD"/>
    <property type="match status" value="1"/>
</dbReference>
<dbReference type="GO" id="GO:0031405">
    <property type="term" value="F:lipoic acid binding"/>
    <property type="evidence" value="ECO:0007669"/>
    <property type="project" value="TreeGrafter"/>
</dbReference>
<dbReference type="SUPFAM" id="SSF51230">
    <property type="entry name" value="Single hybrid motif"/>
    <property type="match status" value="1"/>
</dbReference>
<feature type="domain" description="Peripheral subunit-binding (PSBD)" evidence="9">
    <location>
        <begin position="116"/>
        <end position="153"/>
    </location>
</feature>
<dbReference type="PATRIC" id="fig|883161.3.peg.2061"/>
<organism evidence="10 11">
    <name type="scientific">Propionimicrobium lymphophilum ACS-093-V-SCH5</name>
    <dbReference type="NCBI Taxonomy" id="883161"/>
    <lineage>
        <taxon>Bacteria</taxon>
        <taxon>Bacillati</taxon>
        <taxon>Actinomycetota</taxon>
        <taxon>Actinomycetes</taxon>
        <taxon>Propionibacteriales</taxon>
        <taxon>Propionibacteriaceae</taxon>
        <taxon>Propionimicrobium</taxon>
    </lineage>
</organism>
<evidence type="ECO:0000256" key="1">
    <source>
        <dbReference type="ARBA" id="ARBA00001938"/>
    </source>
</evidence>
<dbReference type="GO" id="GO:0016407">
    <property type="term" value="F:acetyltransferase activity"/>
    <property type="evidence" value="ECO:0007669"/>
    <property type="project" value="TreeGrafter"/>
</dbReference>
<evidence type="ECO:0000259" key="8">
    <source>
        <dbReference type="PROSITE" id="PS50968"/>
    </source>
</evidence>
<comment type="similarity">
    <text evidence="2 6">Belongs to the 2-oxoacid dehydrogenase family.</text>
</comment>
<feature type="region of interest" description="Disordered" evidence="7">
    <location>
        <begin position="76"/>
        <end position="111"/>
    </location>
</feature>
<dbReference type="PANTHER" id="PTHR43178">
    <property type="entry name" value="DIHYDROLIPOAMIDE ACETYLTRANSFERASE COMPONENT OF PYRUVATE DEHYDROGENASE COMPLEX"/>
    <property type="match status" value="1"/>
</dbReference>
<dbReference type="Gene3D" id="4.10.320.10">
    <property type="entry name" value="E3-binding domain"/>
    <property type="match status" value="1"/>
</dbReference>
<gene>
    <name evidence="10" type="ORF">HMPREF9306_02070</name>
</gene>
<name>S2VY89_9ACTN</name>
<dbReference type="EC" id="2.3.1.-" evidence="6"/>
<dbReference type="PANTHER" id="PTHR43178:SF5">
    <property type="entry name" value="LIPOAMIDE ACYLTRANSFERASE COMPONENT OF BRANCHED-CHAIN ALPHA-KETO ACID DEHYDROGENASE COMPLEX, MITOCHONDRIAL"/>
    <property type="match status" value="1"/>
</dbReference>
<dbReference type="PROSITE" id="PS50968">
    <property type="entry name" value="BIOTINYL_LIPOYL"/>
    <property type="match status" value="1"/>
</dbReference>
<dbReference type="EMBL" id="AGZR01000009">
    <property type="protein sequence ID" value="EPD32498.1"/>
    <property type="molecule type" value="Genomic_DNA"/>
</dbReference>
<evidence type="ECO:0000256" key="2">
    <source>
        <dbReference type="ARBA" id="ARBA00007317"/>
    </source>
</evidence>
<comment type="cofactor">
    <cofactor evidence="1 6">
        <name>(R)-lipoate</name>
        <dbReference type="ChEBI" id="CHEBI:83088"/>
    </cofactor>
</comment>
<keyword evidence="11" id="KW-1185">Reference proteome</keyword>
<evidence type="ECO:0000256" key="3">
    <source>
        <dbReference type="ARBA" id="ARBA00022679"/>
    </source>
</evidence>
<dbReference type="RefSeq" id="WP_016456873.1">
    <property type="nucleotide sequence ID" value="NZ_KE150269.1"/>
</dbReference>
<keyword evidence="3 6" id="KW-0808">Transferase</keyword>
<dbReference type="Pfam" id="PF00198">
    <property type="entry name" value="2-oxoacid_dh"/>
    <property type="match status" value="1"/>
</dbReference>
<dbReference type="STRING" id="883161.HMPREF9306_02070"/>
<dbReference type="AlphaFoldDB" id="S2VY89"/>
<keyword evidence="4 6" id="KW-0450">Lipoyl</keyword>
<evidence type="ECO:0000313" key="10">
    <source>
        <dbReference type="EMBL" id="EPD32498.1"/>
    </source>
</evidence>
<dbReference type="OrthoDB" id="9805770at2"/>
<comment type="caution">
    <text evidence="10">The sequence shown here is derived from an EMBL/GenBank/DDBJ whole genome shotgun (WGS) entry which is preliminary data.</text>
</comment>
<feature type="compositionally biased region" description="Basic and acidic residues" evidence="7">
    <location>
        <begin position="84"/>
        <end position="105"/>
    </location>
</feature>
<feature type="domain" description="Lipoyl-binding" evidence="8">
    <location>
        <begin position="1"/>
        <end position="76"/>
    </location>
</feature>
<sequence>MFQFKLPDPGEGLQEADITQWLVKEGDEVKVNDVLVEIETAKSLVELPSPVEGKISRLLAEVGQTVNVGTVIVEIDDGSGAGPAEEKEPEPEVKKAPEAPDEPSHKVNVTPTGKVLAKPLVRRLARDLGVDLFTVHPTGPHGSVSRADVELAAGIGKSEFYAPEPQSVVPGAPILDGRRVPIKGVRKATAANLRDSITRHIHVTEYNTIDVSATKELVTTLRARHEFRDLHVSSLLIYAKAVCLAMRNHPEMNASWDAASGEVVYHDDVNLGIAAATPRGLLVPVIKAADKMTLVQLASALTHTIDISRSGRLQPADYTGGTFTITNVGVFGIDTGTPIINGSESAILAMGAIKRKPCVIGEGPTEQIVPRWVTTLALGFDHQLIDGEQGSQFLADVSEVLENPRLALLY</sequence>
<dbReference type="Proteomes" id="UP000014417">
    <property type="component" value="Unassembled WGS sequence"/>
</dbReference>
<dbReference type="InterPro" id="IPR036625">
    <property type="entry name" value="E3-bd_dom_sf"/>
</dbReference>
<dbReference type="SUPFAM" id="SSF52777">
    <property type="entry name" value="CoA-dependent acyltransferases"/>
    <property type="match status" value="1"/>
</dbReference>
<evidence type="ECO:0000256" key="7">
    <source>
        <dbReference type="SAM" id="MobiDB-lite"/>
    </source>
</evidence>
<evidence type="ECO:0000256" key="6">
    <source>
        <dbReference type="RuleBase" id="RU003423"/>
    </source>
</evidence>
<accession>S2VY89</accession>
<dbReference type="CDD" id="cd06849">
    <property type="entry name" value="lipoyl_domain"/>
    <property type="match status" value="1"/>
</dbReference>
<reference evidence="10 11" key="1">
    <citation type="submission" date="2013-04" db="EMBL/GenBank/DDBJ databases">
        <title>The Genome Sequence of Propionimicrobium lymphophilum ACS-093-V-SCH5.</title>
        <authorList>
            <consortium name="The Broad Institute Genomics Platform"/>
            <person name="Earl A."/>
            <person name="Ward D."/>
            <person name="Feldgarden M."/>
            <person name="Gevers D."/>
            <person name="Saerens B."/>
            <person name="Vaneechoutte M."/>
            <person name="Walker B."/>
            <person name="Young S."/>
            <person name="Zeng Q."/>
            <person name="Gargeya S."/>
            <person name="Fitzgerald M."/>
            <person name="Haas B."/>
            <person name="Abouelleil A."/>
            <person name="Allen A.W."/>
            <person name="Alvarado L."/>
            <person name="Arachchi H.M."/>
            <person name="Berlin A.M."/>
            <person name="Chapman S.B."/>
            <person name="Gainer-Dewar J."/>
            <person name="Goldberg J."/>
            <person name="Griggs A."/>
            <person name="Gujja S."/>
            <person name="Hansen M."/>
            <person name="Howarth C."/>
            <person name="Imamovic A."/>
            <person name="Ireland A."/>
            <person name="Larimer J."/>
            <person name="McCowan C."/>
            <person name="Murphy C."/>
            <person name="Pearson M."/>
            <person name="Poon T.W."/>
            <person name="Priest M."/>
            <person name="Roberts A."/>
            <person name="Saif S."/>
            <person name="Shea T."/>
            <person name="Sisk P."/>
            <person name="Sykes S."/>
            <person name="Wortman J."/>
            <person name="Nusbaum C."/>
            <person name="Birren B."/>
        </authorList>
    </citation>
    <scope>NUCLEOTIDE SEQUENCE [LARGE SCALE GENOMIC DNA]</scope>
    <source>
        <strain evidence="10 11">ACS-093-V-SCH5</strain>
    </source>
</reference>
<evidence type="ECO:0000256" key="5">
    <source>
        <dbReference type="ARBA" id="ARBA00023315"/>
    </source>
</evidence>
<evidence type="ECO:0000313" key="11">
    <source>
        <dbReference type="Proteomes" id="UP000014417"/>
    </source>
</evidence>
<dbReference type="Pfam" id="PF02817">
    <property type="entry name" value="E3_binding"/>
    <property type="match status" value="1"/>
</dbReference>
<evidence type="ECO:0000259" key="9">
    <source>
        <dbReference type="PROSITE" id="PS51826"/>
    </source>
</evidence>
<dbReference type="InterPro" id="IPR011053">
    <property type="entry name" value="Single_hybrid_motif"/>
</dbReference>
<dbReference type="Gene3D" id="2.40.50.100">
    <property type="match status" value="1"/>
</dbReference>
<dbReference type="Pfam" id="PF00364">
    <property type="entry name" value="Biotin_lipoyl"/>
    <property type="match status" value="1"/>
</dbReference>
<dbReference type="InterPro" id="IPR050743">
    <property type="entry name" value="2-oxoacid_DH_E2_comp"/>
</dbReference>
<dbReference type="InterPro" id="IPR001078">
    <property type="entry name" value="2-oxoacid_DH_actylTfrase"/>
</dbReference>
<dbReference type="InterPro" id="IPR000089">
    <property type="entry name" value="Biotin_lipoyl"/>
</dbReference>
<dbReference type="InterPro" id="IPR023213">
    <property type="entry name" value="CAT-like_dom_sf"/>
</dbReference>
<proteinExistence type="inferred from homology"/>
<evidence type="ECO:0000256" key="4">
    <source>
        <dbReference type="ARBA" id="ARBA00022823"/>
    </source>
</evidence>